<evidence type="ECO:0000313" key="4">
    <source>
        <dbReference type="EMBL" id="KAK7432271.1"/>
    </source>
</evidence>
<feature type="domain" description="CCHC-type" evidence="3">
    <location>
        <begin position="445"/>
        <end position="458"/>
    </location>
</feature>
<keyword evidence="5" id="KW-1185">Reference proteome</keyword>
<dbReference type="PROSITE" id="PS50158">
    <property type="entry name" value="ZF_CCHC"/>
    <property type="match status" value="1"/>
</dbReference>
<comment type="caution">
    <text evidence="4">The sequence shown here is derived from an EMBL/GenBank/DDBJ whole genome shotgun (WGS) entry which is preliminary data.</text>
</comment>
<sequence length="462" mass="53048">MSSEPTETCMFFVDDSNIWIEAQKFAASGNSHIPKLTDADRDPRLRIDVGKLVDTLRKDRSQGSSFLYGSRPPPNDSVWNAFEKFKFQTKIYDRAHGKEKEVDSSMATDLSSEATELRVGAKFDLEVKQKLARTTFVTITGDRDMLPPVKQVLKCNIRVELWAWESGMSNEYLKLSYQDGLLSIHYLNWIFDKISFTNFHSTRTSKEVDPSKAIGLCNFADPEADDLEASVCEQLMQMGRLFYITRSKTGPDMAVEFPNAPDIEAVIFEAREIFKDMLVVLSWPEYASRFSTNPLAMGEISNMYAPLTNGNGQCSAHVTAKEVQEPIEPKAKPPSAMDTEGGRKENEESQSFKDPNDNNGWKMVTRSDPGKSHRRAMRQTQQCPDRVRCRKRGECGYRHSDEERDLFRDNPNQDFGLWKTSKCEIAYCRRGKRCRYAHTQDEAWCFRCRHEGHFIEECQYRS</sequence>
<reference evidence="4 5" key="1">
    <citation type="journal article" date="2025" name="Microbiol. Resour. Announc.">
        <title>Draft genome sequences for Neonectria magnoliae and Neonectria punicea, canker pathogens of Liriodendron tulipifera and Acer saccharum in West Virginia.</title>
        <authorList>
            <person name="Petronek H.M."/>
            <person name="Kasson M.T."/>
            <person name="Metheny A.M."/>
            <person name="Stauder C.M."/>
            <person name="Lovett B."/>
            <person name="Lynch S.C."/>
            <person name="Garnas J.R."/>
            <person name="Kasson L.R."/>
            <person name="Stajich J.E."/>
        </authorList>
    </citation>
    <scope>NUCLEOTIDE SEQUENCE [LARGE SCALE GENOMIC DNA]</scope>
    <source>
        <strain evidence="4 5">NRRL 64651</strain>
    </source>
</reference>
<evidence type="ECO:0000259" key="3">
    <source>
        <dbReference type="PROSITE" id="PS50158"/>
    </source>
</evidence>
<keyword evidence="1" id="KW-0479">Metal-binding</keyword>
<evidence type="ECO:0000256" key="2">
    <source>
        <dbReference type="SAM" id="MobiDB-lite"/>
    </source>
</evidence>
<keyword evidence="1" id="KW-0862">Zinc</keyword>
<feature type="compositionally biased region" description="Basic and acidic residues" evidence="2">
    <location>
        <begin position="321"/>
        <end position="331"/>
    </location>
</feature>
<keyword evidence="1" id="KW-0863">Zinc-finger</keyword>
<gene>
    <name evidence="4" type="ORF">QQZ08_001216</name>
</gene>
<dbReference type="Proteomes" id="UP001498421">
    <property type="component" value="Unassembled WGS sequence"/>
</dbReference>
<protein>
    <recommendedName>
        <fullName evidence="3">CCHC-type domain-containing protein</fullName>
    </recommendedName>
</protein>
<organism evidence="4 5">
    <name type="scientific">Neonectria magnoliae</name>
    <dbReference type="NCBI Taxonomy" id="2732573"/>
    <lineage>
        <taxon>Eukaryota</taxon>
        <taxon>Fungi</taxon>
        <taxon>Dikarya</taxon>
        <taxon>Ascomycota</taxon>
        <taxon>Pezizomycotina</taxon>
        <taxon>Sordariomycetes</taxon>
        <taxon>Hypocreomycetidae</taxon>
        <taxon>Hypocreales</taxon>
        <taxon>Nectriaceae</taxon>
        <taxon>Neonectria</taxon>
    </lineage>
</organism>
<evidence type="ECO:0000313" key="5">
    <source>
        <dbReference type="Proteomes" id="UP001498421"/>
    </source>
</evidence>
<dbReference type="InterPro" id="IPR001878">
    <property type="entry name" value="Znf_CCHC"/>
</dbReference>
<accession>A0ABR1IHH0</accession>
<feature type="region of interest" description="Disordered" evidence="2">
    <location>
        <begin position="321"/>
        <end position="383"/>
    </location>
</feature>
<dbReference type="EMBL" id="JAZAVK010000006">
    <property type="protein sequence ID" value="KAK7432271.1"/>
    <property type="molecule type" value="Genomic_DNA"/>
</dbReference>
<dbReference type="Gene3D" id="3.40.50.1010">
    <property type="entry name" value="5'-nuclease"/>
    <property type="match status" value="1"/>
</dbReference>
<feature type="compositionally biased region" description="Basic and acidic residues" evidence="2">
    <location>
        <begin position="340"/>
        <end position="356"/>
    </location>
</feature>
<proteinExistence type="predicted"/>
<name>A0ABR1IHH0_9HYPO</name>
<evidence type="ECO:0000256" key="1">
    <source>
        <dbReference type="PROSITE-ProRule" id="PRU00047"/>
    </source>
</evidence>